<reference evidence="1 2" key="1">
    <citation type="submission" date="2015-09" db="EMBL/GenBank/DDBJ databases">
        <title>Draft genome sequence of Kouleothrix aurantiaca JCM 19913.</title>
        <authorList>
            <person name="Hemp J."/>
        </authorList>
    </citation>
    <scope>NUCLEOTIDE SEQUENCE [LARGE SCALE GENOMIC DNA]</scope>
    <source>
        <strain evidence="1 2">COM-B</strain>
    </source>
</reference>
<evidence type="ECO:0000313" key="2">
    <source>
        <dbReference type="Proteomes" id="UP000050509"/>
    </source>
</evidence>
<sequence>MHQLLPRMAPIDDSPFELVDEPLVLDRAQLHGALARLAEAASMAAIRQGIDALGAQLADAASLLLDDEG</sequence>
<name>A0A0P9DL61_9CHLR</name>
<dbReference type="Proteomes" id="UP000050509">
    <property type="component" value="Unassembled WGS sequence"/>
</dbReference>
<evidence type="ECO:0000313" key="1">
    <source>
        <dbReference type="EMBL" id="KPV50672.1"/>
    </source>
</evidence>
<accession>A0A0P9DL61</accession>
<organism evidence="1 2">
    <name type="scientific">Kouleothrix aurantiaca</name>
    <dbReference type="NCBI Taxonomy" id="186479"/>
    <lineage>
        <taxon>Bacteria</taxon>
        <taxon>Bacillati</taxon>
        <taxon>Chloroflexota</taxon>
        <taxon>Chloroflexia</taxon>
        <taxon>Chloroflexales</taxon>
        <taxon>Roseiflexineae</taxon>
        <taxon>Roseiflexaceae</taxon>
        <taxon>Kouleothrix</taxon>
    </lineage>
</organism>
<keyword evidence="2" id="KW-1185">Reference proteome</keyword>
<feature type="non-terminal residue" evidence="1">
    <location>
        <position position="69"/>
    </location>
</feature>
<dbReference type="AlphaFoldDB" id="A0A0P9DL61"/>
<proteinExistence type="predicted"/>
<protein>
    <submittedName>
        <fullName evidence="1">Uncharacterized protein</fullName>
    </submittedName>
</protein>
<dbReference type="EMBL" id="LJCR01001268">
    <property type="protein sequence ID" value="KPV50672.1"/>
    <property type="molecule type" value="Genomic_DNA"/>
</dbReference>
<gene>
    <name evidence="1" type="ORF">SE17_25550</name>
</gene>
<comment type="caution">
    <text evidence="1">The sequence shown here is derived from an EMBL/GenBank/DDBJ whole genome shotgun (WGS) entry which is preliminary data.</text>
</comment>